<evidence type="ECO:0000256" key="4">
    <source>
        <dbReference type="ARBA" id="ARBA00022695"/>
    </source>
</evidence>
<evidence type="ECO:0000256" key="6">
    <source>
        <dbReference type="ARBA" id="ARBA00023027"/>
    </source>
</evidence>
<dbReference type="InterPro" id="IPR050999">
    <property type="entry name" value="ADP-ribosyltransferase_ARG"/>
</dbReference>
<keyword evidence="5 8" id="KW-0521">NADP</keyword>
<evidence type="ECO:0000256" key="2">
    <source>
        <dbReference type="ARBA" id="ARBA00022676"/>
    </source>
</evidence>
<keyword evidence="4" id="KW-0548">Nucleotidyltransferase</keyword>
<organism evidence="9 10">
    <name type="scientific">Apodemus speciosus</name>
    <name type="common">Large Japanese field mouse</name>
    <dbReference type="NCBI Taxonomy" id="105296"/>
    <lineage>
        <taxon>Eukaryota</taxon>
        <taxon>Metazoa</taxon>
        <taxon>Chordata</taxon>
        <taxon>Craniata</taxon>
        <taxon>Vertebrata</taxon>
        <taxon>Euteleostomi</taxon>
        <taxon>Mammalia</taxon>
        <taxon>Eutheria</taxon>
        <taxon>Euarchontoglires</taxon>
        <taxon>Glires</taxon>
        <taxon>Rodentia</taxon>
        <taxon>Myomorpha</taxon>
        <taxon>Muroidea</taxon>
        <taxon>Muridae</taxon>
        <taxon>Murinae</taxon>
        <taxon>Apodemus</taxon>
    </lineage>
</organism>
<evidence type="ECO:0000256" key="7">
    <source>
        <dbReference type="ARBA" id="ARBA00047597"/>
    </source>
</evidence>
<gene>
    <name evidence="9" type="ORF">APTSU1_001861900</name>
</gene>
<name>A0ABQ0FVV4_APOSI</name>
<evidence type="ECO:0000313" key="9">
    <source>
        <dbReference type="EMBL" id="GAB1303373.1"/>
    </source>
</evidence>
<dbReference type="Gene3D" id="3.90.176.10">
    <property type="entry name" value="Toxin ADP-ribosyltransferase, Chain A, domain 1"/>
    <property type="match status" value="2"/>
</dbReference>
<dbReference type="Pfam" id="PF01129">
    <property type="entry name" value="ART"/>
    <property type="match status" value="2"/>
</dbReference>
<keyword evidence="2 8" id="KW-0328">Glycosyltransferase</keyword>
<sequence>MVSGLSLPVMLDMAPNAFDDQYEGCVQEKEEKAPKLLQEDFSMNEELKHEWKKVTGLTGTTMLDMAPNAFDDQYKGCVQQMENKAPELLQEDFNMNVELKLEWRKAQIKWNEIKNGSYPKGFNDFHGTAVVAYTGDIHRNFNKVTREFKKNPANFHFRAFHYYLTRALQLLSNQSCRLVYRGADSKFGYKGKGSVRFGQFVSSSTDESKAFSPPFFCNSGTKFFIRTCLGVYIKNFSYYPQEEEVLIPGYEVYQNITTKTVKECFEIHLDSPIKKKSNYNCYYSKSSTQTDNISSSETQLSLAPGTSSILDTHQDSSWISCCPPCDIQS</sequence>
<dbReference type="PANTHER" id="PTHR10339:SF24">
    <property type="entry name" value="T-CELL ECTO-ADP-RIBOSYLTRANSFERASE 1-RELATED"/>
    <property type="match status" value="1"/>
</dbReference>
<comment type="caution">
    <text evidence="9">The sequence shown here is derived from an EMBL/GenBank/DDBJ whole genome shotgun (WGS) entry which is preliminary data.</text>
</comment>
<comment type="catalytic activity">
    <reaction evidence="7 8">
        <text>L-arginyl-[protein] + NAD(+) = N(omega)-(ADP-D-ribosyl)-L-arginyl-[protein] + nicotinamide + H(+)</text>
        <dbReference type="Rhea" id="RHEA:19149"/>
        <dbReference type="Rhea" id="RHEA-COMP:10532"/>
        <dbReference type="Rhea" id="RHEA-COMP:15087"/>
        <dbReference type="ChEBI" id="CHEBI:15378"/>
        <dbReference type="ChEBI" id="CHEBI:17154"/>
        <dbReference type="ChEBI" id="CHEBI:29965"/>
        <dbReference type="ChEBI" id="CHEBI:57540"/>
        <dbReference type="ChEBI" id="CHEBI:142554"/>
        <dbReference type="EC" id="2.4.2.31"/>
    </reaction>
</comment>
<evidence type="ECO:0000256" key="3">
    <source>
        <dbReference type="ARBA" id="ARBA00022679"/>
    </source>
</evidence>
<dbReference type="PROSITE" id="PS51996">
    <property type="entry name" value="TR_MART"/>
    <property type="match status" value="1"/>
</dbReference>
<protein>
    <recommendedName>
        <fullName evidence="8">NAD(P)(+)--arginine ADP-ribosyltransferase</fullName>
        <ecNumber evidence="8">2.4.2.31</ecNumber>
    </recommendedName>
    <alternativeName>
        <fullName evidence="8">Mono(ADP-ribosyl)transferase</fullName>
    </alternativeName>
</protein>
<dbReference type="Proteomes" id="UP001623349">
    <property type="component" value="Unassembled WGS sequence"/>
</dbReference>
<dbReference type="PRINTS" id="PR00970">
    <property type="entry name" value="RIBTRNSFRASE"/>
</dbReference>
<keyword evidence="3 8" id="KW-0808">Transferase</keyword>
<evidence type="ECO:0000256" key="8">
    <source>
        <dbReference type="RuleBase" id="RU361228"/>
    </source>
</evidence>
<keyword evidence="6 8" id="KW-0520">NAD</keyword>
<dbReference type="InterPro" id="IPR000768">
    <property type="entry name" value="ART"/>
</dbReference>
<evidence type="ECO:0000313" key="10">
    <source>
        <dbReference type="Proteomes" id="UP001623349"/>
    </source>
</evidence>
<dbReference type="PANTHER" id="PTHR10339">
    <property type="entry name" value="ADP-RIBOSYLTRANSFERASE"/>
    <property type="match status" value="1"/>
</dbReference>
<dbReference type="EMBL" id="BAAFST010000230">
    <property type="protein sequence ID" value="GAB1303373.1"/>
    <property type="molecule type" value="Genomic_DNA"/>
</dbReference>
<evidence type="ECO:0000256" key="5">
    <source>
        <dbReference type="ARBA" id="ARBA00022857"/>
    </source>
</evidence>
<dbReference type="EC" id="2.4.2.31" evidence="8"/>
<comment type="similarity">
    <text evidence="1 8">Belongs to the Arg-specific ADP-ribosyltransferase family.</text>
</comment>
<accession>A0ABQ0FVV4</accession>
<dbReference type="SUPFAM" id="SSF56399">
    <property type="entry name" value="ADP-ribosylation"/>
    <property type="match status" value="2"/>
</dbReference>
<keyword evidence="10" id="KW-1185">Reference proteome</keyword>
<evidence type="ECO:0000256" key="1">
    <source>
        <dbReference type="ARBA" id="ARBA00009558"/>
    </source>
</evidence>
<proteinExistence type="inferred from homology"/>
<reference evidence="9 10" key="1">
    <citation type="submission" date="2024-08" db="EMBL/GenBank/DDBJ databases">
        <title>The draft genome of Apodemus speciosus.</title>
        <authorList>
            <person name="Nabeshima K."/>
            <person name="Suzuki S."/>
            <person name="Onuma M."/>
        </authorList>
    </citation>
    <scope>NUCLEOTIDE SEQUENCE [LARGE SCALE GENOMIC DNA]</scope>
    <source>
        <strain evidence="9">IB14-021</strain>
    </source>
</reference>